<dbReference type="Pfam" id="PF00685">
    <property type="entry name" value="Sulfotransfer_1"/>
    <property type="match status" value="1"/>
</dbReference>
<proteinExistence type="inferred from homology"/>
<reference evidence="4" key="2">
    <citation type="submission" date="2021-09" db="EMBL/GenBank/DDBJ databases">
        <authorList>
            <person name="Jia N."/>
            <person name="Wang J."/>
            <person name="Shi W."/>
            <person name="Du L."/>
            <person name="Sun Y."/>
            <person name="Zhan W."/>
            <person name="Jiang J."/>
            <person name="Wang Q."/>
            <person name="Zhang B."/>
            <person name="Ji P."/>
            <person name="Sakyi L.B."/>
            <person name="Cui X."/>
            <person name="Yuan T."/>
            <person name="Jiang B."/>
            <person name="Yang W."/>
            <person name="Lam T.T.-Y."/>
            <person name="Chang Q."/>
            <person name="Ding S."/>
            <person name="Wang X."/>
            <person name="Zhu J."/>
            <person name="Ruan X."/>
            <person name="Zhao L."/>
            <person name="Wei J."/>
            <person name="Que T."/>
            <person name="Du C."/>
            <person name="Cheng J."/>
            <person name="Dai P."/>
            <person name="Han X."/>
            <person name="Huang E."/>
            <person name="Gao Y."/>
            <person name="Liu J."/>
            <person name="Shao H."/>
            <person name="Ye R."/>
            <person name="Li L."/>
            <person name="Wei W."/>
            <person name="Wang X."/>
            <person name="Wang C."/>
            <person name="Huo Q."/>
            <person name="Li W."/>
            <person name="Guo W."/>
            <person name="Chen H."/>
            <person name="Chen S."/>
            <person name="Zhou L."/>
            <person name="Zhou L."/>
            <person name="Ni X."/>
            <person name="Tian J."/>
            <person name="Zhou Y."/>
            <person name="Sheng Y."/>
            <person name="Liu T."/>
            <person name="Pan Y."/>
            <person name="Xia L."/>
            <person name="Li J."/>
            <person name="Zhao F."/>
            <person name="Cao W."/>
        </authorList>
    </citation>
    <scope>NUCLEOTIDE SEQUENCE</scope>
    <source>
        <strain evidence="4">Rsan-2018</strain>
        <tissue evidence="4">Larvae</tissue>
    </source>
</reference>
<comment type="similarity">
    <text evidence="1">Belongs to the sulfotransferase 1 family.</text>
</comment>
<name>A0A9D4PX78_RHISA</name>
<reference evidence="4" key="1">
    <citation type="journal article" date="2020" name="Cell">
        <title>Large-Scale Comparative Analyses of Tick Genomes Elucidate Their Genetic Diversity and Vector Capacities.</title>
        <authorList>
            <consortium name="Tick Genome and Microbiome Consortium (TIGMIC)"/>
            <person name="Jia N."/>
            <person name="Wang J."/>
            <person name="Shi W."/>
            <person name="Du L."/>
            <person name="Sun Y."/>
            <person name="Zhan W."/>
            <person name="Jiang J.F."/>
            <person name="Wang Q."/>
            <person name="Zhang B."/>
            <person name="Ji P."/>
            <person name="Bell-Sakyi L."/>
            <person name="Cui X.M."/>
            <person name="Yuan T.T."/>
            <person name="Jiang B.G."/>
            <person name="Yang W.F."/>
            <person name="Lam T.T."/>
            <person name="Chang Q.C."/>
            <person name="Ding S.J."/>
            <person name="Wang X.J."/>
            <person name="Zhu J.G."/>
            <person name="Ruan X.D."/>
            <person name="Zhao L."/>
            <person name="Wei J.T."/>
            <person name="Ye R.Z."/>
            <person name="Que T.C."/>
            <person name="Du C.H."/>
            <person name="Zhou Y.H."/>
            <person name="Cheng J.X."/>
            <person name="Dai P.F."/>
            <person name="Guo W.B."/>
            <person name="Han X.H."/>
            <person name="Huang E.J."/>
            <person name="Li L.F."/>
            <person name="Wei W."/>
            <person name="Gao Y.C."/>
            <person name="Liu J.Z."/>
            <person name="Shao H.Z."/>
            <person name="Wang X."/>
            <person name="Wang C.C."/>
            <person name="Yang T.C."/>
            <person name="Huo Q.B."/>
            <person name="Li W."/>
            <person name="Chen H.Y."/>
            <person name="Chen S.E."/>
            <person name="Zhou L.G."/>
            <person name="Ni X.B."/>
            <person name="Tian J.H."/>
            <person name="Sheng Y."/>
            <person name="Liu T."/>
            <person name="Pan Y.S."/>
            <person name="Xia L.Y."/>
            <person name="Li J."/>
            <person name="Zhao F."/>
            <person name="Cao W.C."/>
        </authorList>
    </citation>
    <scope>NUCLEOTIDE SEQUENCE</scope>
    <source>
        <strain evidence="4">Rsan-2018</strain>
    </source>
</reference>
<evidence type="ECO:0000313" key="4">
    <source>
        <dbReference type="EMBL" id="KAH7957510.1"/>
    </source>
</evidence>
<dbReference type="InterPro" id="IPR000863">
    <property type="entry name" value="Sulfotransferase_dom"/>
</dbReference>
<accession>A0A9D4PX78</accession>
<dbReference type="PANTHER" id="PTHR11783">
    <property type="entry name" value="SULFOTRANSFERASE SULT"/>
    <property type="match status" value="1"/>
</dbReference>
<evidence type="ECO:0000259" key="3">
    <source>
        <dbReference type="Pfam" id="PF00685"/>
    </source>
</evidence>
<dbReference type="SUPFAM" id="SSF52540">
    <property type="entry name" value="P-loop containing nucleoside triphosphate hydrolases"/>
    <property type="match status" value="1"/>
</dbReference>
<feature type="domain" description="Sulfotransferase" evidence="3">
    <location>
        <begin position="95"/>
        <end position="229"/>
    </location>
</feature>
<sequence length="254" mass="29715">MPGDEFENTCSGELPGRVPRRPFHRVIDGVPRCAWLDADIYRESLKFRPTKGDLMQSTYPKSGTYWVQYITQLILKDGEPVKTYNEFTSHTHALDYFDHVAAGYALRDEPNVFFITYESIKRDTRGAVVRLSLFLGERYFKALQEKEALLEKIVELSKPEYSRDVLVLDFQDKSDEWKDIFQRNKVSCSRGYRGDKTKFPMVRTAKIGGWKEFFTPYLLTRMEEKIREQGEKATFMELWKDIREEAVAMSSIAQ</sequence>
<keyword evidence="5" id="KW-1185">Reference proteome</keyword>
<evidence type="ECO:0000313" key="5">
    <source>
        <dbReference type="Proteomes" id="UP000821837"/>
    </source>
</evidence>
<dbReference type="Gene3D" id="3.40.50.300">
    <property type="entry name" value="P-loop containing nucleotide triphosphate hydrolases"/>
    <property type="match status" value="2"/>
</dbReference>
<gene>
    <name evidence="4" type="ORF">HPB52_019628</name>
</gene>
<keyword evidence="2" id="KW-0808">Transferase</keyword>
<evidence type="ECO:0000256" key="1">
    <source>
        <dbReference type="ARBA" id="ARBA00005771"/>
    </source>
</evidence>
<organism evidence="4 5">
    <name type="scientific">Rhipicephalus sanguineus</name>
    <name type="common">Brown dog tick</name>
    <name type="synonym">Ixodes sanguineus</name>
    <dbReference type="NCBI Taxonomy" id="34632"/>
    <lineage>
        <taxon>Eukaryota</taxon>
        <taxon>Metazoa</taxon>
        <taxon>Ecdysozoa</taxon>
        <taxon>Arthropoda</taxon>
        <taxon>Chelicerata</taxon>
        <taxon>Arachnida</taxon>
        <taxon>Acari</taxon>
        <taxon>Parasitiformes</taxon>
        <taxon>Ixodida</taxon>
        <taxon>Ixodoidea</taxon>
        <taxon>Ixodidae</taxon>
        <taxon>Rhipicephalinae</taxon>
        <taxon>Rhipicephalus</taxon>
        <taxon>Rhipicephalus</taxon>
    </lineage>
</organism>
<dbReference type="VEuPathDB" id="VectorBase:RSAN_041503"/>
<protein>
    <recommendedName>
        <fullName evidence="3">Sulfotransferase domain-containing protein</fullName>
    </recommendedName>
</protein>
<evidence type="ECO:0000256" key="2">
    <source>
        <dbReference type="ARBA" id="ARBA00022679"/>
    </source>
</evidence>
<dbReference type="InterPro" id="IPR027417">
    <property type="entry name" value="P-loop_NTPase"/>
</dbReference>
<dbReference type="Proteomes" id="UP000821837">
    <property type="component" value="Unassembled WGS sequence"/>
</dbReference>
<dbReference type="EMBL" id="JABSTV010001250">
    <property type="protein sequence ID" value="KAH7957510.1"/>
    <property type="molecule type" value="Genomic_DNA"/>
</dbReference>
<dbReference type="GO" id="GO:0008146">
    <property type="term" value="F:sulfotransferase activity"/>
    <property type="evidence" value="ECO:0007669"/>
    <property type="project" value="InterPro"/>
</dbReference>
<dbReference type="AlphaFoldDB" id="A0A9D4PX78"/>
<comment type="caution">
    <text evidence="4">The sequence shown here is derived from an EMBL/GenBank/DDBJ whole genome shotgun (WGS) entry which is preliminary data.</text>
</comment>